<sequence>MHAYKECVLYDRPCIECGECDRCDLDPEKICDNCKKCLRMEADYRAIKIDGVLTEEEALEGEALPPPAPPERE</sequence>
<evidence type="ECO:0000313" key="1">
    <source>
        <dbReference type="EMBL" id="HIQ63645.1"/>
    </source>
</evidence>
<evidence type="ECO:0000313" key="2">
    <source>
        <dbReference type="Proteomes" id="UP000886819"/>
    </source>
</evidence>
<protein>
    <submittedName>
        <fullName evidence="1">Uncharacterized protein</fullName>
    </submittedName>
</protein>
<gene>
    <name evidence="1" type="ORF">IAA66_08705</name>
</gene>
<proteinExistence type="predicted"/>
<dbReference type="AlphaFoldDB" id="A0A9D0YZD0"/>
<dbReference type="Proteomes" id="UP000886819">
    <property type="component" value="Unassembled WGS sequence"/>
</dbReference>
<name>A0A9D0YZD0_9FIRM</name>
<reference evidence="1" key="2">
    <citation type="journal article" date="2021" name="PeerJ">
        <title>Extensive microbial diversity within the chicken gut microbiome revealed by metagenomics and culture.</title>
        <authorList>
            <person name="Gilroy R."/>
            <person name="Ravi A."/>
            <person name="Getino M."/>
            <person name="Pursley I."/>
            <person name="Horton D.L."/>
            <person name="Alikhan N.F."/>
            <person name="Baker D."/>
            <person name="Gharbi K."/>
            <person name="Hall N."/>
            <person name="Watson M."/>
            <person name="Adriaenssens E.M."/>
            <person name="Foster-Nyarko E."/>
            <person name="Jarju S."/>
            <person name="Secka A."/>
            <person name="Antonio M."/>
            <person name="Oren A."/>
            <person name="Chaudhuri R.R."/>
            <person name="La Ragione R."/>
            <person name="Hildebrand F."/>
            <person name="Pallen M.J."/>
        </authorList>
    </citation>
    <scope>NUCLEOTIDE SEQUENCE</scope>
    <source>
        <strain evidence="1">ChiHile30-977</strain>
    </source>
</reference>
<comment type="caution">
    <text evidence="1">The sequence shown here is derived from an EMBL/GenBank/DDBJ whole genome shotgun (WGS) entry which is preliminary data.</text>
</comment>
<reference evidence="1" key="1">
    <citation type="submission" date="2020-10" db="EMBL/GenBank/DDBJ databases">
        <authorList>
            <person name="Gilroy R."/>
        </authorList>
    </citation>
    <scope>NUCLEOTIDE SEQUENCE</scope>
    <source>
        <strain evidence="1">ChiHile30-977</strain>
    </source>
</reference>
<dbReference type="EMBL" id="DVFI01000120">
    <property type="protein sequence ID" value="HIQ63645.1"/>
    <property type="molecule type" value="Genomic_DNA"/>
</dbReference>
<organism evidence="1 2">
    <name type="scientific">Candidatus Avichristensenella intestinipullorum</name>
    <dbReference type="NCBI Taxonomy" id="2840693"/>
    <lineage>
        <taxon>Bacteria</taxon>
        <taxon>Bacillati</taxon>
        <taxon>Bacillota</taxon>
        <taxon>Clostridia</taxon>
        <taxon>Candidatus Avichristensenella</taxon>
    </lineage>
</organism>
<accession>A0A9D0YZD0</accession>